<keyword evidence="1" id="KW-0472">Membrane</keyword>
<protein>
    <recommendedName>
        <fullName evidence="6">DUF5808 domain-containing protein</fullName>
    </recommendedName>
</protein>
<comment type="caution">
    <text evidence="4">The sequence shown here is derived from an EMBL/GenBank/DDBJ whole genome shotgun (WGS) entry which is preliminary data.</text>
</comment>
<gene>
    <name evidence="4" type="ORF">H8707_00825</name>
</gene>
<feature type="transmembrane region" description="Helical" evidence="1">
    <location>
        <begin position="39"/>
        <end position="58"/>
    </location>
</feature>
<evidence type="ECO:0000259" key="3">
    <source>
        <dbReference type="Pfam" id="PF19124"/>
    </source>
</evidence>
<evidence type="ECO:0000256" key="1">
    <source>
        <dbReference type="SAM" id="Phobius"/>
    </source>
</evidence>
<accession>A0A926IIB4</accession>
<feature type="domain" description="Bacterial Pleckstrin homology" evidence="2">
    <location>
        <begin position="149"/>
        <end position="233"/>
    </location>
</feature>
<dbReference type="InterPro" id="IPR043831">
    <property type="entry name" value="DUF5808"/>
</dbReference>
<feature type="transmembrane region" description="Helical" evidence="1">
    <location>
        <begin position="12"/>
        <end position="33"/>
    </location>
</feature>
<reference evidence="4" key="1">
    <citation type="submission" date="2020-08" db="EMBL/GenBank/DDBJ databases">
        <title>Genome public.</title>
        <authorList>
            <person name="Liu C."/>
            <person name="Sun Q."/>
        </authorList>
    </citation>
    <scope>NUCLEOTIDE SEQUENCE</scope>
    <source>
        <strain evidence="4">BX21</strain>
    </source>
</reference>
<dbReference type="Proteomes" id="UP000601171">
    <property type="component" value="Unassembled WGS sequence"/>
</dbReference>
<sequence>MFAQKYERINSTTATLTALSMLIFWILFSLSILHIQNNFLIIVPITFLIIAVLTIENWHQKKIHKLEEAFTDISSEYEENIQEQESTWKWGCYYNPNDLRIFVPKRFASMGWTINIGRPIGKVLYFGTIALVFVVIIFLAYGGTKDYEIELEGPEMMIDATMYDISIEKEQINTVSIINQLPNGIRTNGYGGVNKSFGHFTFDKYGNCMLYVYNNVNQYVVIDLKGSNPNYIIINDKTMEETETLYQAINSWLSE</sequence>
<evidence type="ECO:0000259" key="2">
    <source>
        <dbReference type="Pfam" id="PF10882"/>
    </source>
</evidence>
<keyword evidence="5" id="KW-1185">Reference proteome</keyword>
<organism evidence="4 5">
    <name type="scientific">Paratissierella segnis</name>
    <dbReference type="NCBI Taxonomy" id="2763679"/>
    <lineage>
        <taxon>Bacteria</taxon>
        <taxon>Bacillati</taxon>
        <taxon>Bacillota</taxon>
        <taxon>Tissierellia</taxon>
        <taxon>Tissierellales</taxon>
        <taxon>Tissierellaceae</taxon>
        <taxon>Paratissierella</taxon>
    </lineage>
</organism>
<keyword evidence="1" id="KW-0812">Transmembrane</keyword>
<dbReference type="Pfam" id="PF19124">
    <property type="entry name" value="DUF5808"/>
    <property type="match status" value="1"/>
</dbReference>
<evidence type="ECO:0000313" key="4">
    <source>
        <dbReference type="EMBL" id="MBC8586784.1"/>
    </source>
</evidence>
<evidence type="ECO:0008006" key="6">
    <source>
        <dbReference type="Google" id="ProtNLM"/>
    </source>
</evidence>
<dbReference type="InterPro" id="IPR027783">
    <property type="entry name" value="Bacterial_PH-related"/>
</dbReference>
<dbReference type="AlphaFoldDB" id="A0A926IIB4"/>
<evidence type="ECO:0000313" key="5">
    <source>
        <dbReference type="Proteomes" id="UP000601171"/>
    </source>
</evidence>
<feature type="domain" description="DUF5808" evidence="3">
    <location>
        <begin position="96"/>
        <end position="122"/>
    </location>
</feature>
<dbReference type="EMBL" id="JACRTG010000003">
    <property type="protein sequence ID" value="MBC8586784.1"/>
    <property type="molecule type" value="Genomic_DNA"/>
</dbReference>
<name>A0A926IIB4_9FIRM</name>
<proteinExistence type="predicted"/>
<keyword evidence="1" id="KW-1133">Transmembrane helix</keyword>
<feature type="transmembrane region" description="Helical" evidence="1">
    <location>
        <begin position="123"/>
        <end position="141"/>
    </location>
</feature>
<dbReference type="Pfam" id="PF10882">
    <property type="entry name" value="bPH_5"/>
    <property type="match status" value="1"/>
</dbReference>